<dbReference type="GO" id="GO:0009117">
    <property type="term" value="P:nucleotide metabolic process"/>
    <property type="evidence" value="ECO:0007669"/>
    <property type="project" value="UniProtKB-KW"/>
</dbReference>
<dbReference type="GO" id="GO:0047429">
    <property type="term" value="F:nucleoside triphosphate diphosphatase activity"/>
    <property type="evidence" value="ECO:0007669"/>
    <property type="project" value="UniProtKB-EC"/>
</dbReference>
<dbReference type="HAMAP" id="MF_00528">
    <property type="entry name" value="Maf"/>
    <property type="match status" value="1"/>
</dbReference>
<evidence type="ECO:0000256" key="1">
    <source>
        <dbReference type="ARBA" id="ARBA00001968"/>
    </source>
</evidence>
<comment type="cofactor">
    <cofactor evidence="1 4">
        <name>a divalent metal cation</name>
        <dbReference type="ChEBI" id="CHEBI:60240"/>
    </cofactor>
</comment>
<dbReference type="AlphaFoldDB" id="A0A1G7CEW7"/>
<dbReference type="EC" id="3.6.1.9" evidence="4"/>
<dbReference type="Gene3D" id="3.90.950.10">
    <property type="match status" value="1"/>
</dbReference>
<comment type="catalytic activity">
    <reaction evidence="4">
        <text>a ribonucleoside 5'-triphosphate + H2O = a ribonucleoside 5'-phosphate + diphosphate + H(+)</text>
        <dbReference type="Rhea" id="RHEA:23996"/>
        <dbReference type="ChEBI" id="CHEBI:15377"/>
        <dbReference type="ChEBI" id="CHEBI:15378"/>
        <dbReference type="ChEBI" id="CHEBI:33019"/>
        <dbReference type="ChEBI" id="CHEBI:58043"/>
        <dbReference type="ChEBI" id="CHEBI:61557"/>
        <dbReference type="EC" id="3.6.1.9"/>
    </reaction>
</comment>
<dbReference type="PANTHER" id="PTHR43213:SF5">
    <property type="entry name" value="BIFUNCTIONAL DTTP_UTP PYROPHOSPHATASE_METHYLTRANSFERASE PROTEIN-RELATED"/>
    <property type="match status" value="1"/>
</dbReference>
<comment type="caution">
    <text evidence="4">Lacks conserved residue(s) required for the propagation of feature annotation.</text>
</comment>
<evidence type="ECO:0000313" key="5">
    <source>
        <dbReference type="EMBL" id="SDE37793.1"/>
    </source>
</evidence>
<dbReference type="PANTHER" id="PTHR43213">
    <property type="entry name" value="BIFUNCTIONAL DTTP/UTP PYROPHOSPHATASE/METHYLTRANSFERASE PROTEIN-RELATED"/>
    <property type="match status" value="1"/>
</dbReference>
<keyword evidence="2 4" id="KW-0378">Hydrolase</keyword>
<comment type="catalytic activity">
    <reaction evidence="4">
        <text>a 2'-deoxyribonucleoside 5'-triphosphate + H2O = a 2'-deoxyribonucleoside 5'-phosphate + diphosphate + H(+)</text>
        <dbReference type="Rhea" id="RHEA:44644"/>
        <dbReference type="ChEBI" id="CHEBI:15377"/>
        <dbReference type="ChEBI" id="CHEBI:15378"/>
        <dbReference type="ChEBI" id="CHEBI:33019"/>
        <dbReference type="ChEBI" id="CHEBI:61560"/>
        <dbReference type="ChEBI" id="CHEBI:65317"/>
        <dbReference type="EC" id="3.6.1.9"/>
    </reaction>
</comment>
<feature type="active site" description="Proton acceptor" evidence="4">
    <location>
        <position position="78"/>
    </location>
</feature>
<gene>
    <name evidence="5" type="ORF">SAMN05421720_10649</name>
</gene>
<dbReference type="Pfam" id="PF02545">
    <property type="entry name" value="Maf"/>
    <property type="match status" value="1"/>
</dbReference>
<comment type="subcellular location">
    <subcellularLocation>
        <location evidence="4">Cytoplasm</location>
    </subcellularLocation>
</comment>
<dbReference type="InterPro" id="IPR003697">
    <property type="entry name" value="Maf-like"/>
</dbReference>
<dbReference type="RefSeq" id="WP_218128359.1">
    <property type="nucleotide sequence ID" value="NZ_FNAP01000006.1"/>
</dbReference>
<dbReference type="SUPFAM" id="SSF52972">
    <property type="entry name" value="ITPase-like"/>
    <property type="match status" value="1"/>
</dbReference>
<evidence type="ECO:0000256" key="3">
    <source>
        <dbReference type="ARBA" id="ARBA00023080"/>
    </source>
</evidence>
<comment type="similarity">
    <text evidence="4">Belongs to the Maf family.</text>
</comment>
<name>A0A1G7CEW7_9PROT</name>
<dbReference type="PIRSF" id="PIRSF006305">
    <property type="entry name" value="Maf"/>
    <property type="match status" value="1"/>
</dbReference>
<comment type="function">
    <text evidence="4">Nucleoside triphosphate pyrophosphatase. May have a dual role in cell division arrest and in preventing the incorporation of modified nucleotides into cellular nucleic acids.</text>
</comment>
<proteinExistence type="inferred from homology"/>
<evidence type="ECO:0000256" key="4">
    <source>
        <dbReference type="HAMAP-Rule" id="MF_00528"/>
    </source>
</evidence>
<dbReference type="Proteomes" id="UP000199412">
    <property type="component" value="Unassembled WGS sequence"/>
</dbReference>
<accession>A0A1G7CEW7</accession>
<dbReference type="STRING" id="69960.SAMN05421720_10649"/>
<reference evidence="5 6" key="1">
    <citation type="submission" date="2016-10" db="EMBL/GenBank/DDBJ databases">
        <authorList>
            <person name="de Groot N.N."/>
        </authorList>
    </citation>
    <scope>NUCLEOTIDE SEQUENCE [LARGE SCALE GENOMIC DNA]</scope>
    <source>
        <strain evidence="5 6">ATCC 700224</strain>
    </source>
</reference>
<protein>
    <recommendedName>
        <fullName evidence="4">Nucleoside triphosphate pyrophosphatase</fullName>
        <ecNumber evidence="4">3.6.1.9</ecNumber>
    </recommendedName>
    <alternativeName>
        <fullName evidence="4">Nucleotide pyrophosphatase</fullName>
        <shortName evidence="4">Nucleotide PPase</shortName>
    </alternativeName>
</protein>
<organism evidence="5 6">
    <name type="scientific">Rhodospira trueperi</name>
    <dbReference type="NCBI Taxonomy" id="69960"/>
    <lineage>
        <taxon>Bacteria</taxon>
        <taxon>Pseudomonadati</taxon>
        <taxon>Pseudomonadota</taxon>
        <taxon>Alphaproteobacteria</taxon>
        <taxon>Rhodospirillales</taxon>
        <taxon>Rhodospirillaceae</taxon>
        <taxon>Rhodospira</taxon>
    </lineage>
</organism>
<keyword evidence="6" id="KW-1185">Reference proteome</keyword>
<keyword evidence="4" id="KW-0963">Cytoplasm</keyword>
<dbReference type="EMBL" id="FNAP01000006">
    <property type="protein sequence ID" value="SDE37793.1"/>
    <property type="molecule type" value="Genomic_DNA"/>
</dbReference>
<keyword evidence="3 4" id="KW-0546">Nucleotide metabolism</keyword>
<sequence>MTGIGLILASGSAARRAMLANAGVPVIKSETPTVDEAALRRQMTTKGGTAEEVALALAEAKAKEIAPRHPGDLILGGDQILVSAEGDWLEKPADRDTARRHLQGLRGTTHRLVSAGVLVRNGTVVWQGVDEARLTMRVFSDAFLDAYLETVGAGVTETVGGYRLEGPGVQLFSRVEGDVFTILGLPLLPLLDELRDQGVITA</sequence>
<evidence type="ECO:0000256" key="2">
    <source>
        <dbReference type="ARBA" id="ARBA00022801"/>
    </source>
</evidence>
<dbReference type="InterPro" id="IPR029001">
    <property type="entry name" value="ITPase-like_fam"/>
</dbReference>
<dbReference type="GO" id="GO:0005737">
    <property type="term" value="C:cytoplasm"/>
    <property type="evidence" value="ECO:0007669"/>
    <property type="project" value="UniProtKB-SubCell"/>
</dbReference>
<evidence type="ECO:0000313" key="6">
    <source>
        <dbReference type="Proteomes" id="UP000199412"/>
    </source>
</evidence>